<accession>A0A072N5E4</accession>
<organism evidence="1 2">
    <name type="scientific">Marinobacter nitratireducens</name>
    <dbReference type="NCBI Taxonomy" id="1137280"/>
    <lineage>
        <taxon>Bacteria</taxon>
        <taxon>Pseudomonadati</taxon>
        <taxon>Pseudomonadota</taxon>
        <taxon>Gammaproteobacteria</taxon>
        <taxon>Pseudomonadales</taxon>
        <taxon>Marinobacteraceae</taxon>
        <taxon>Marinobacter</taxon>
    </lineage>
</organism>
<dbReference type="AlphaFoldDB" id="A0A072N5E4"/>
<dbReference type="RefSeq" id="WP_036128136.1">
    <property type="nucleotide sequence ID" value="NZ_ANIE01000002.1"/>
</dbReference>
<dbReference type="EMBL" id="ANIE01000002">
    <property type="protein sequence ID" value="KEF32944.1"/>
    <property type="molecule type" value="Genomic_DNA"/>
</dbReference>
<evidence type="ECO:0008006" key="3">
    <source>
        <dbReference type="Google" id="ProtNLM"/>
    </source>
</evidence>
<dbReference type="Pfam" id="PF08907">
    <property type="entry name" value="DUF1853"/>
    <property type="match status" value="1"/>
</dbReference>
<dbReference type="PATRIC" id="fig|1137280.3.peg.322"/>
<dbReference type="Proteomes" id="UP000035057">
    <property type="component" value="Unassembled WGS sequence"/>
</dbReference>
<evidence type="ECO:0000313" key="1">
    <source>
        <dbReference type="EMBL" id="KEF32944.1"/>
    </source>
</evidence>
<protein>
    <recommendedName>
        <fullName evidence="3">DUF1853 domain-containing protein</fullName>
    </recommendedName>
</protein>
<name>A0A072N5E4_9GAMM</name>
<keyword evidence="2" id="KW-1185">Reference proteome</keyword>
<gene>
    <name evidence="1" type="ORF">D777_00506</name>
</gene>
<reference evidence="1 2" key="1">
    <citation type="submission" date="2012-12" db="EMBL/GenBank/DDBJ databases">
        <title>Genome assembly of Marinobacter sp. AK21.</title>
        <authorList>
            <person name="Khatri I."/>
            <person name="Kumar R."/>
            <person name="Vaidya B."/>
            <person name="Subramanian S."/>
            <person name="Pinnaka A."/>
        </authorList>
    </citation>
    <scope>NUCLEOTIDE SEQUENCE [LARGE SCALE GENOMIC DNA]</scope>
    <source>
        <strain evidence="1 2">AK21</strain>
    </source>
</reference>
<sequence length="303" mass="34813">MELSDQNRKLVAFHNPAIRHLAWLCGAPQLTQSSMTFQPSSYLPEDYLDILLQWDRNPDLGPTILKEPPKRRLGFYFEQLYEALLTDLLGWKILLKNAQIQSGGKTLGELDFVVLNTTDDRIEHHEIAIKYYLGVTESDGKNWWYGPNARDRLDLKTHSLLEHQSQRTREPETQALLQKHHIDAQLTARVFMPGYLFYPNTPAIAAPSSAPRDHLRGRWVYASATPYEDTSCWVQLLKPHWIGPWTQSQRPLESESAKALALIEQDNIPRLFAKLAYDEALQQWCEVERIFVVPGSWPNASPG</sequence>
<dbReference type="InterPro" id="IPR015003">
    <property type="entry name" value="DUF1853"/>
</dbReference>
<evidence type="ECO:0000313" key="2">
    <source>
        <dbReference type="Proteomes" id="UP000035057"/>
    </source>
</evidence>
<dbReference type="STRING" id="1137280.D777_00506"/>
<comment type="caution">
    <text evidence="1">The sequence shown here is derived from an EMBL/GenBank/DDBJ whole genome shotgun (WGS) entry which is preliminary data.</text>
</comment>
<proteinExistence type="predicted"/>
<dbReference type="OrthoDB" id="378654at2"/>